<dbReference type="AlphaFoldDB" id="A0A9W9CVH7"/>
<gene>
    <name evidence="4" type="ORF">N0V93_006222</name>
</gene>
<reference evidence="4" key="1">
    <citation type="submission" date="2022-10" db="EMBL/GenBank/DDBJ databases">
        <title>Tapping the CABI collections for fungal endophytes: first genome assemblies for Collariella, Neodidymelliopsis, Ascochyta clinopodiicola, Didymella pomorum, Didymosphaeria variabile, Neocosmospora piperis and Neocucurbitaria cava.</title>
        <authorList>
            <person name="Hill R."/>
        </authorList>
    </citation>
    <scope>NUCLEOTIDE SEQUENCE</scope>
    <source>
        <strain evidence="4">IMI 355082</strain>
    </source>
</reference>
<dbReference type="Pfam" id="PF00107">
    <property type="entry name" value="ADH_zinc_N"/>
    <property type="match status" value="1"/>
</dbReference>
<organism evidence="4 5">
    <name type="scientific">Gnomoniopsis smithogilvyi</name>
    <dbReference type="NCBI Taxonomy" id="1191159"/>
    <lineage>
        <taxon>Eukaryota</taxon>
        <taxon>Fungi</taxon>
        <taxon>Dikarya</taxon>
        <taxon>Ascomycota</taxon>
        <taxon>Pezizomycotina</taxon>
        <taxon>Sordariomycetes</taxon>
        <taxon>Sordariomycetidae</taxon>
        <taxon>Diaporthales</taxon>
        <taxon>Gnomoniaceae</taxon>
        <taxon>Gnomoniopsis</taxon>
    </lineage>
</organism>
<dbReference type="InterPro" id="IPR020843">
    <property type="entry name" value="ER"/>
</dbReference>
<dbReference type="SUPFAM" id="SSF51735">
    <property type="entry name" value="NAD(P)-binding Rossmann-fold domains"/>
    <property type="match status" value="1"/>
</dbReference>
<dbReference type="InterPro" id="IPR011032">
    <property type="entry name" value="GroES-like_sf"/>
</dbReference>
<comment type="caution">
    <text evidence="4">The sequence shown here is derived from an EMBL/GenBank/DDBJ whole genome shotgun (WGS) entry which is preliminary data.</text>
</comment>
<dbReference type="SMART" id="SM00829">
    <property type="entry name" value="PKS_ER"/>
    <property type="match status" value="1"/>
</dbReference>
<dbReference type="CDD" id="cd08249">
    <property type="entry name" value="enoyl_reductase_like"/>
    <property type="match status" value="1"/>
</dbReference>
<feature type="domain" description="Enoyl reductase (ER)" evidence="3">
    <location>
        <begin position="10"/>
        <end position="341"/>
    </location>
</feature>
<dbReference type="OrthoDB" id="48317at2759"/>
<dbReference type="Gene3D" id="3.40.50.720">
    <property type="entry name" value="NAD(P)-binding Rossmann-like Domain"/>
    <property type="match status" value="1"/>
</dbReference>
<dbReference type="InterPro" id="IPR036291">
    <property type="entry name" value="NAD(P)-bd_dom_sf"/>
</dbReference>
<dbReference type="Pfam" id="PF08240">
    <property type="entry name" value="ADH_N"/>
    <property type="match status" value="1"/>
</dbReference>
<dbReference type="Gene3D" id="3.90.180.10">
    <property type="entry name" value="Medium-chain alcohol dehydrogenases, catalytic domain"/>
    <property type="match status" value="1"/>
</dbReference>
<proteinExistence type="inferred from homology"/>
<evidence type="ECO:0000256" key="1">
    <source>
        <dbReference type="ARBA" id="ARBA00008072"/>
    </source>
</evidence>
<dbReference type="PANTHER" id="PTHR45348:SF2">
    <property type="entry name" value="ZINC-TYPE ALCOHOL DEHYDROGENASE-LIKE PROTEIN C2E1P3.01"/>
    <property type="match status" value="1"/>
</dbReference>
<evidence type="ECO:0000256" key="2">
    <source>
        <dbReference type="ARBA" id="ARBA00023002"/>
    </source>
</evidence>
<name>A0A9W9CVH7_9PEZI</name>
<dbReference type="EMBL" id="JAPEVB010000004">
    <property type="protein sequence ID" value="KAJ4388762.1"/>
    <property type="molecule type" value="Genomic_DNA"/>
</dbReference>
<accession>A0A9W9CVH7</accession>
<keyword evidence="2" id="KW-0560">Oxidoreductase</keyword>
<keyword evidence="5" id="KW-1185">Reference proteome</keyword>
<comment type="similarity">
    <text evidence="1">Belongs to the zinc-containing alcohol dehydrogenase family.</text>
</comment>
<dbReference type="InterPro" id="IPR047122">
    <property type="entry name" value="Trans-enoyl_RdTase-like"/>
</dbReference>
<dbReference type="Proteomes" id="UP001140453">
    <property type="component" value="Unassembled WGS sequence"/>
</dbReference>
<protein>
    <recommendedName>
        <fullName evidence="3">Enoyl reductase (ER) domain-containing protein</fullName>
    </recommendedName>
</protein>
<dbReference type="InterPro" id="IPR013154">
    <property type="entry name" value="ADH-like_N"/>
</dbReference>
<dbReference type="PANTHER" id="PTHR45348">
    <property type="entry name" value="HYPOTHETICAL OXIDOREDUCTASE (EUROFUNG)"/>
    <property type="match status" value="1"/>
</dbReference>
<dbReference type="SUPFAM" id="SSF50129">
    <property type="entry name" value="GroES-like"/>
    <property type="match status" value="1"/>
</dbReference>
<evidence type="ECO:0000313" key="4">
    <source>
        <dbReference type="EMBL" id="KAJ4388762.1"/>
    </source>
</evidence>
<dbReference type="InterPro" id="IPR013149">
    <property type="entry name" value="ADH-like_C"/>
</dbReference>
<evidence type="ECO:0000313" key="5">
    <source>
        <dbReference type="Proteomes" id="UP001140453"/>
    </source>
</evidence>
<dbReference type="GO" id="GO:0016651">
    <property type="term" value="F:oxidoreductase activity, acting on NAD(P)H"/>
    <property type="evidence" value="ECO:0007669"/>
    <property type="project" value="InterPro"/>
</dbReference>
<evidence type="ECO:0000259" key="3">
    <source>
        <dbReference type="SMART" id="SM00829"/>
    </source>
</evidence>
<sequence length="353" mass="37852">MQNFGLIRRGAGKAVLEPIPVPTLQDDYILVKTVAVALNPTDWTTIDAVGDDGTLVGCDYAGVVEAAGPKVTKKFRPGDRVAGFGHGGNDANPETGVFARYVAVKGDIQMHIPDAVDFGAAASVGCGIGTVGFGLYKILGLPWPGTEEEVVTPEWILIYGGSTATGTLAIQFAKLSGFKVVTACSPRNFDLVKSLGADLAFDYKLPDVGQKIREATNFTITKVFDTVAVETSARICAVAFGPSGGIYCNLLGADCPRDDVESIFFLGYDMSGELYKFEGEVYPARPEAFEFGRRWYSVAEKLWAEGKWKPHPQRIGAGGLLGAVDGMMEMRQGLVSGQKLVYLVNETTWPDKT</sequence>